<dbReference type="InterPro" id="IPR003599">
    <property type="entry name" value="Ig_sub"/>
</dbReference>
<keyword evidence="1" id="KW-0472">Membrane</keyword>
<organism evidence="4 5">
    <name type="scientific">Ameiurus melas</name>
    <name type="common">Black bullhead</name>
    <name type="synonym">Silurus melas</name>
    <dbReference type="NCBI Taxonomy" id="219545"/>
    <lineage>
        <taxon>Eukaryota</taxon>
        <taxon>Metazoa</taxon>
        <taxon>Chordata</taxon>
        <taxon>Craniata</taxon>
        <taxon>Vertebrata</taxon>
        <taxon>Euteleostomi</taxon>
        <taxon>Actinopterygii</taxon>
        <taxon>Neopterygii</taxon>
        <taxon>Teleostei</taxon>
        <taxon>Ostariophysi</taxon>
        <taxon>Siluriformes</taxon>
        <taxon>Ictaluridae</taxon>
        <taxon>Ameiurus</taxon>
    </lineage>
</organism>
<dbReference type="PANTHER" id="PTHR15193:SF1">
    <property type="entry name" value="CD83 ANTIGEN"/>
    <property type="match status" value="1"/>
</dbReference>
<keyword evidence="1" id="KW-0812">Transmembrane</keyword>
<reference evidence="4 5" key="1">
    <citation type="submission" date="2020-02" db="EMBL/GenBank/DDBJ databases">
        <title>A chromosome-scale genome assembly of the black bullhead catfish (Ameiurus melas).</title>
        <authorList>
            <person name="Wen M."/>
            <person name="Zham M."/>
            <person name="Cabau C."/>
            <person name="Klopp C."/>
            <person name="Donnadieu C."/>
            <person name="Roques C."/>
            <person name="Bouchez O."/>
            <person name="Lampietro C."/>
            <person name="Jouanno E."/>
            <person name="Herpin A."/>
            <person name="Louis A."/>
            <person name="Berthelot C."/>
            <person name="Parey E."/>
            <person name="Roest-Crollius H."/>
            <person name="Braasch I."/>
            <person name="Postlethwait J."/>
            <person name="Robinson-Rechavi M."/>
            <person name="Echchiki A."/>
            <person name="Begum T."/>
            <person name="Montfort J."/>
            <person name="Schartl M."/>
            <person name="Bobe J."/>
            <person name="Guiguen Y."/>
        </authorList>
    </citation>
    <scope>NUCLEOTIDE SEQUENCE [LARGE SCALE GENOMIC DNA]</scope>
    <source>
        <strain evidence="4">M_S1</strain>
        <tissue evidence="4">Blood</tissue>
    </source>
</reference>
<evidence type="ECO:0000259" key="3">
    <source>
        <dbReference type="PROSITE" id="PS50835"/>
    </source>
</evidence>
<dbReference type="Proteomes" id="UP000593565">
    <property type="component" value="Unassembled WGS sequence"/>
</dbReference>
<evidence type="ECO:0000256" key="1">
    <source>
        <dbReference type="SAM" id="Phobius"/>
    </source>
</evidence>
<gene>
    <name evidence="4" type="ORF">AMELA_G00262920</name>
</gene>
<feature type="domain" description="Ig-like" evidence="3">
    <location>
        <begin position="32"/>
        <end position="116"/>
    </location>
</feature>
<dbReference type="PROSITE" id="PS50835">
    <property type="entry name" value="IG_LIKE"/>
    <property type="match status" value="1"/>
</dbReference>
<dbReference type="Gene3D" id="2.60.40.10">
    <property type="entry name" value="Immunoglobulins"/>
    <property type="match status" value="1"/>
</dbReference>
<dbReference type="SUPFAM" id="SSF48726">
    <property type="entry name" value="Immunoglobulin"/>
    <property type="match status" value="1"/>
</dbReference>
<accession>A0A7J5ZRN3</accession>
<sequence length="198" mass="22339">MHEGILAGTMVLVLHCWSGLTQSMPFISANCNDDIRLPCRVSSQGSVYRYVVWYKNETAIIKRKQNDMTFYNKSSPASLGVQDTLVLQNVQPIDSGIYQCFLAADVGQKDMESFVSLKVSECVTVSPTWTTSGGLCIHDVVELSSLWSMVGFIIFSLCKIIFCTIIVIVCRRQRGSEARYRSGKLRNDSCKHRDKRHR</sequence>
<comment type="caution">
    <text evidence="4">The sequence shown here is derived from an EMBL/GenBank/DDBJ whole genome shotgun (WGS) entry which is preliminary data.</text>
</comment>
<dbReference type="InterPro" id="IPR036179">
    <property type="entry name" value="Ig-like_dom_sf"/>
</dbReference>
<evidence type="ECO:0000313" key="4">
    <source>
        <dbReference type="EMBL" id="KAF4072419.1"/>
    </source>
</evidence>
<feature type="transmembrane region" description="Helical" evidence="1">
    <location>
        <begin position="146"/>
        <end position="170"/>
    </location>
</feature>
<keyword evidence="5" id="KW-1185">Reference proteome</keyword>
<proteinExistence type="predicted"/>
<dbReference type="Pfam" id="PF13927">
    <property type="entry name" value="Ig_3"/>
    <property type="match status" value="1"/>
</dbReference>
<dbReference type="PANTHER" id="PTHR15193">
    <property type="entry name" value="CD83 ANTIGEN"/>
    <property type="match status" value="1"/>
</dbReference>
<keyword evidence="1" id="KW-1133">Transmembrane helix</keyword>
<dbReference type="CDD" id="cd00096">
    <property type="entry name" value="Ig"/>
    <property type="match status" value="1"/>
</dbReference>
<dbReference type="AlphaFoldDB" id="A0A7J5ZRN3"/>
<feature type="signal peptide" evidence="2">
    <location>
        <begin position="1"/>
        <end position="23"/>
    </location>
</feature>
<evidence type="ECO:0000313" key="5">
    <source>
        <dbReference type="Proteomes" id="UP000593565"/>
    </source>
</evidence>
<dbReference type="InterPro" id="IPR007110">
    <property type="entry name" value="Ig-like_dom"/>
</dbReference>
<evidence type="ECO:0000256" key="2">
    <source>
        <dbReference type="SAM" id="SignalP"/>
    </source>
</evidence>
<dbReference type="EMBL" id="JAAGNN010000025">
    <property type="protein sequence ID" value="KAF4072419.1"/>
    <property type="molecule type" value="Genomic_DNA"/>
</dbReference>
<dbReference type="SMART" id="SM00409">
    <property type="entry name" value="IG"/>
    <property type="match status" value="1"/>
</dbReference>
<name>A0A7J5ZRN3_AMEME</name>
<keyword evidence="2" id="KW-0732">Signal</keyword>
<protein>
    <recommendedName>
        <fullName evidence="3">Ig-like domain-containing protein</fullName>
    </recommendedName>
</protein>
<dbReference type="InterPro" id="IPR013783">
    <property type="entry name" value="Ig-like_fold"/>
</dbReference>
<feature type="chain" id="PRO_5029666473" description="Ig-like domain-containing protein" evidence="2">
    <location>
        <begin position="24"/>
        <end position="198"/>
    </location>
</feature>